<evidence type="ECO:0000313" key="16">
    <source>
        <dbReference type="Proteomes" id="UP000471705"/>
    </source>
</evidence>
<dbReference type="PANTHER" id="PTHR12128:SF66">
    <property type="entry name" value="4-HYDROXY-2-OXOGLUTARATE ALDOLASE, MITOCHONDRIAL"/>
    <property type="match status" value="1"/>
</dbReference>
<comment type="similarity">
    <text evidence="3 12 13">Belongs to the DapA family.</text>
</comment>
<evidence type="ECO:0000256" key="13">
    <source>
        <dbReference type="PIRNR" id="PIRNR001365"/>
    </source>
</evidence>
<dbReference type="EMBL" id="WUFV01000002">
    <property type="protein sequence ID" value="NEK13984.1"/>
    <property type="molecule type" value="Genomic_DNA"/>
</dbReference>
<evidence type="ECO:0000256" key="3">
    <source>
        <dbReference type="ARBA" id="ARBA00007592"/>
    </source>
</evidence>
<comment type="subunit">
    <text evidence="12">Homotetramer; dimer of dimers.</text>
</comment>
<evidence type="ECO:0000256" key="1">
    <source>
        <dbReference type="ARBA" id="ARBA00003294"/>
    </source>
</evidence>
<evidence type="ECO:0000313" key="15">
    <source>
        <dbReference type="EMBL" id="NEK13984.1"/>
    </source>
</evidence>
<evidence type="ECO:0000256" key="10">
    <source>
        <dbReference type="ARBA" id="ARBA00023270"/>
    </source>
</evidence>
<proteinExistence type="inferred from homology"/>
<gene>
    <name evidence="12" type="primary">dapA</name>
    <name evidence="15" type="ORF">GR257_03815</name>
</gene>
<dbReference type="PRINTS" id="PR00146">
    <property type="entry name" value="DHPICSNTHASE"/>
</dbReference>
<evidence type="ECO:0000256" key="4">
    <source>
        <dbReference type="ARBA" id="ARBA00012086"/>
    </source>
</evidence>
<evidence type="ECO:0000256" key="8">
    <source>
        <dbReference type="ARBA" id="ARBA00023154"/>
    </source>
</evidence>
<dbReference type="NCBIfam" id="TIGR00674">
    <property type="entry name" value="dapA"/>
    <property type="match status" value="1"/>
</dbReference>
<keyword evidence="10 12" id="KW-0704">Schiff base</keyword>
<dbReference type="SUPFAM" id="SSF51569">
    <property type="entry name" value="Aldolase"/>
    <property type="match status" value="1"/>
</dbReference>
<comment type="caution">
    <text evidence="12">Was originally thought to be a dihydrodipicolinate synthase (DHDPS), catalyzing the condensation of (S)-aspartate-beta-semialdehyde [(S)-ASA] and pyruvate to dihydrodipicolinate (DHDP). However, it was shown in E.coli that the product of the enzymatic reaction is not dihydrodipicolinate but in fact (4S)-4-hydroxy-2,3,4,5-tetrahydro-(2S)-dipicolinic acid (HTPA), and that the consecutive dehydration reaction leading to DHDP is not spontaneous but catalyzed by DapB.</text>
</comment>
<dbReference type="PANTHER" id="PTHR12128">
    <property type="entry name" value="DIHYDRODIPICOLINATE SYNTHASE"/>
    <property type="match status" value="1"/>
</dbReference>
<evidence type="ECO:0000256" key="7">
    <source>
        <dbReference type="ARBA" id="ARBA00022915"/>
    </source>
</evidence>
<name>A0A7K3VAU3_RHILE</name>
<protein>
    <recommendedName>
        <fullName evidence="4 12">4-hydroxy-tetrahydrodipicolinate synthase</fullName>
        <shortName evidence="12">HTPA synthase</shortName>
        <ecNumber evidence="4 12">4.3.3.7</ecNumber>
    </recommendedName>
</protein>
<dbReference type="Gene3D" id="3.20.20.70">
    <property type="entry name" value="Aldolase class I"/>
    <property type="match status" value="1"/>
</dbReference>
<keyword evidence="9 12" id="KW-0456">Lyase</keyword>
<comment type="caution">
    <text evidence="15">The sequence shown here is derived from an EMBL/GenBank/DDBJ whole genome shotgun (WGS) entry which is preliminary data.</text>
</comment>
<dbReference type="EC" id="4.3.3.7" evidence="4 12"/>
<evidence type="ECO:0000256" key="11">
    <source>
        <dbReference type="ARBA" id="ARBA00047836"/>
    </source>
</evidence>
<accession>A0A7K3VAU3</accession>
<dbReference type="PIRSF" id="PIRSF001365">
    <property type="entry name" value="DHDPS"/>
    <property type="match status" value="1"/>
</dbReference>
<evidence type="ECO:0000256" key="2">
    <source>
        <dbReference type="ARBA" id="ARBA00005120"/>
    </source>
</evidence>
<comment type="caution">
    <text evidence="12">Lacks conserved residue(s) required for the propagation of feature annotation.</text>
</comment>
<comment type="subcellular location">
    <subcellularLocation>
        <location evidence="12">Cytoplasm</location>
    </subcellularLocation>
</comment>
<reference evidence="15 16" key="1">
    <citation type="submission" date="2019-12" db="EMBL/GenBank/DDBJ databases">
        <title>Rhizobium genotypes associated with high levels of biological nitrogen fixation by grain legumes in a temperate-maritime cropping system.</title>
        <authorList>
            <person name="Maluk M."/>
            <person name="Francesc Ferrando Molina F."/>
            <person name="Lopez Del Egido L."/>
            <person name="Lafos M."/>
            <person name="Langarica-Fuentes A."/>
            <person name="Gebre Yohannes G."/>
            <person name="Young M.W."/>
            <person name="Martin P."/>
            <person name="Gantlett R."/>
            <person name="Kenicer G."/>
            <person name="Hawes C."/>
            <person name="Begg G.S."/>
            <person name="Quilliam R.S."/>
            <person name="Squire G.R."/>
            <person name="Poole P.S."/>
            <person name="Young P.W."/>
            <person name="Iannetta P.M."/>
            <person name="James E.K."/>
        </authorList>
    </citation>
    <scope>NUCLEOTIDE SEQUENCE [LARGE SCALE GENOMIC DNA]</scope>
    <source>
        <strain evidence="15 16">JHI54</strain>
    </source>
</reference>
<dbReference type="CDD" id="cd00950">
    <property type="entry name" value="DHDPS"/>
    <property type="match status" value="1"/>
</dbReference>
<evidence type="ECO:0000256" key="12">
    <source>
        <dbReference type="HAMAP-Rule" id="MF_00418"/>
    </source>
</evidence>
<dbReference type="GO" id="GO:0009089">
    <property type="term" value="P:lysine biosynthetic process via diaminopimelate"/>
    <property type="evidence" value="ECO:0007669"/>
    <property type="project" value="UniProtKB-UniRule"/>
</dbReference>
<dbReference type="Proteomes" id="UP000471705">
    <property type="component" value="Unassembled WGS sequence"/>
</dbReference>
<organism evidence="15 16">
    <name type="scientific">Rhizobium leguminosarum</name>
    <dbReference type="NCBI Taxonomy" id="384"/>
    <lineage>
        <taxon>Bacteria</taxon>
        <taxon>Pseudomonadati</taxon>
        <taxon>Pseudomonadota</taxon>
        <taxon>Alphaproteobacteria</taxon>
        <taxon>Hyphomicrobiales</taxon>
        <taxon>Rhizobiaceae</taxon>
        <taxon>Rhizobium/Agrobacterium group</taxon>
        <taxon>Rhizobium</taxon>
    </lineage>
</organism>
<dbReference type="GO" id="GO:0005737">
    <property type="term" value="C:cytoplasm"/>
    <property type="evidence" value="ECO:0007669"/>
    <property type="project" value="UniProtKB-SubCell"/>
</dbReference>
<dbReference type="Pfam" id="PF00701">
    <property type="entry name" value="DHDPS"/>
    <property type="match status" value="1"/>
</dbReference>
<dbReference type="InterPro" id="IPR005263">
    <property type="entry name" value="DapA"/>
</dbReference>
<keyword evidence="7 12" id="KW-0220">Diaminopimelate biosynthesis</keyword>
<sequence>METARMPRLGGAITALVTPFRHGGLDRPALRALAEWQILSGVDGLAVCSVSGEGPTLSPQERAEVIDLSIRSAADRVCVIAATGTNSTESTIALTREAEALGAAAVLVTVPYYSKPGQKGIIHHFEQVAAASGLPVIVDNAPAQTASDLSTETLGRLAAIPGIVGIRDATGDIARFAGLSPILRQRFRFFSGHDPSALAFTIAGGDGAISPGANVLPRLFTSMQQAARAGNLSAARSLQDRLLPLISALGPEGDPARIKYALRLMRGLGAELRLPLVAAEPEMRFAIGKALAPSLTKAAPRWRYPYEIFIFSSQAPNGNPIRLALSF</sequence>
<evidence type="ECO:0000256" key="9">
    <source>
        <dbReference type="ARBA" id="ARBA00023239"/>
    </source>
</evidence>
<keyword evidence="8 12" id="KW-0457">Lysine biosynthesis</keyword>
<dbReference type="SMART" id="SM01130">
    <property type="entry name" value="DHDPS"/>
    <property type="match status" value="1"/>
</dbReference>
<comment type="pathway">
    <text evidence="2 12">Amino-acid biosynthesis; L-lysine biosynthesis via DAP pathway; (S)-tetrahydrodipicolinate from L-aspartate: step 3/4.</text>
</comment>
<evidence type="ECO:0000256" key="6">
    <source>
        <dbReference type="ARBA" id="ARBA00022605"/>
    </source>
</evidence>
<dbReference type="GO" id="GO:0019877">
    <property type="term" value="P:diaminopimelate biosynthetic process"/>
    <property type="evidence" value="ECO:0007669"/>
    <property type="project" value="UniProtKB-UniRule"/>
</dbReference>
<comment type="catalytic activity">
    <reaction evidence="11 12">
        <text>L-aspartate 4-semialdehyde + pyruvate = (2S,4S)-4-hydroxy-2,3,4,5-tetrahydrodipicolinate + H2O + H(+)</text>
        <dbReference type="Rhea" id="RHEA:34171"/>
        <dbReference type="ChEBI" id="CHEBI:15361"/>
        <dbReference type="ChEBI" id="CHEBI:15377"/>
        <dbReference type="ChEBI" id="CHEBI:15378"/>
        <dbReference type="ChEBI" id="CHEBI:67139"/>
        <dbReference type="ChEBI" id="CHEBI:537519"/>
        <dbReference type="EC" id="4.3.3.7"/>
    </reaction>
</comment>
<keyword evidence="6 12" id="KW-0028">Amino-acid biosynthesis</keyword>
<dbReference type="HAMAP" id="MF_00418">
    <property type="entry name" value="DapA"/>
    <property type="match status" value="1"/>
</dbReference>
<evidence type="ECO:0000256" key="14">
    <source>
        <dbReference type="PIRSR" id="PIRSR001365-2"/>
    </source>
</evidence>
<comment type="function">
    <text evidence="1 12">Catalyzes the condensation of (S)-aspartate-beta-semialdehyde [(S)-ASA] and pyruvate to 4-hydroxy-tetrahydrodipicolinate (HTPA).</text>
</comment>
<feature type="binding site" evidence="12 14">
    <location>
        <position position="209"/>
    </location>
    <ligand>
        <name>pyruvate</name>
        <dbReference type="ChEBI" id="CHEBI:15361"/>
    </ligand>
</feature>
<keyword evidence="5 12" id="KW-0963">Cytoplasm</keyword>
<dbReference type="GO" id="GO:0008840">
    <property type="term" value="F:4-hydroxy-tetrahydrodipicolinate synthase activity"/>
    <property type="evidence" value="ECO:0007669"/>
    <property type="project" value="UniProtKB-UniRule"/>
</dbReference>
<dbReference type="AlphaFoldDB" id="A0A7K3VAU3"/>
<dbReference type="InterPro" id="IPR013785">
    <property type="entry name" value="Aldolase_TIM"/>
</dbReference>
<dbReference type="InterPro" id="IPR002220">
    <property type="entry name" value="DapA-like"/>
</dbReference>
<feature type="binding site" evidence="12">
    <location>
        <position position="51"/>
    </location>
    <ligand>
        <name>pyruvate</name>
        <dbReference type="ChEBI" id="CHEBI:15361"/>
    </ligand>
</feature>
<evidence type="ECO:0000256" key="5">
    <source>
        <dbReference type="ARBA" id="ARBA00022490"/>
    </source>
</evidence>
<feature type="site" description="Part of a proton relay during catalysis" evidence="12">
    <location>
        <position position="113"/>
    </location>
</feature>
<dbReference type="UniPathway" id="UPA00034">
    <property type="reaction ID" value="UER00017"/>
</dbReference>